<evidence type="ECO:0000256" key="7">
    <source>
        <dbReference type="ARBA" id="ARBA00022989"/>
    </source>
</evidence>
<dbReference type="PRINTS" id="PR00385">
    <property type="entry name" value="P450"/>
</dbReference>
<evidence type="ECO:0008006" key="16">
    <source>
        <dbReference type="Google" id="ProtNLM"/>
    </source>
</evidence>
<evidence type="ECO:0000256" key="6">
    <source>
        <dbReference type="ARBA" id="ARBA00022723"/>
    </source>
</evidence>
<accession>A0A4R0RA50</accession>
<dbReference type="GO" id="GO:0020037">
    <property type="term" value="F:heme binding"/>
    <property type="evidence" value="ECO:0007669"/>
    <property type="project" value="InterPro"/>
</dbReference>
<keyword evidence="9 12" id="KW-0408">Iron</keyword>
<dbReference type="InterPro" id="IPR001128">
    <property type="entry name" value="Cyt_P450"/>
</dbReference>
<proteinExistence type="inferred from homology"/>
<dbReference type="SUPFAM" id="SSF48264">
    <property type="entry name" value="Cytochrome P450"/>
    <property type="match status" value="1"/>
</dbReference>
<dbReference type="PANTHER" id="PTHR46206:SF5">
    <property type="entry name" value="P450, PUTATIVE (EUROFUNG)-RELATED"/>
    <property type="match status" value="1"/>
</dbReference>
<evidence type="ECO:0000256" key="13">
    <source>
        <dbReference type="RuleBase" id="RU000461"/>
    </source>
</evidence>
<comment type="similarity">
    <text evidence="3 13">Belongs to the cytochrome P450 family.</text>
</comment>
<evidence type="ECO:0000256" key="3">
    <source>
        <dbReference type="ARBA" id="ARBA00010617"/>
    </source>
</evidence>
<comment type="caution">
    <text evidence="14">The sequence shown here is derived from an EMBL/GenBank/DDBJ whole genome shotgun (WGS) entry which is preliminary data.</text>
</comment>
<keyword evidence="4 12" id="KW-0349">Heme</keyword>
<evidence type="ECO:0000256" key="1">
    <source>
        <dbReference type="ARBA" id="ARBA00001971"/>
    </source>
</evidence>
<evidence type="ECO:0000256" key="9">
    <source>
        <dbReference type="ARBA" id="ARBA00023004"/>
    </source>
</evidence>
<keyword evidence="10 13" id="KW-0503">Monooxygenase</keyword>
<gene>
    <name evidence="14" type="ORF">EIP91_003651</name>
</gene>
<dbReference type="PRINTS" id="PR00465">
    <property type="entry name" value="EP450IV"/>
</dbReference>
<evidence type="ECO:0000256" key="8">
    <source>
        <dbReference type="ARBA" id="ARBA00023002"/>
    </source>
</evidence>
<dbReference type="EMBL" id="RWJN01000217">
    <property type="protein sequence ID" value="TCD64760.1"/>
    <property type="molecule type" value="Genomic_DNA"/>
</dbReference>
<dbReference type="GO" id="GO:0016020">
    <property type="term" value="C:membrane"/>
    <property type="evidence" value="ECO:0007669"/>
    <property type="project" value="UniProtKB-SubCell"/>
</dbReference>
<organism evidence="14 15">
    <name type="scientific">Steccherinum ochraceum</name>
    <dbReference type="NCBI Taxonomy" id="92696"/>
    <lineage>
        <taxon>Eukaryota</taxon>
        <taxon>Fungi</taxon>
        <taxon>Dikarya</taxon>
        <taxon>Basidiomycota</taxon>
        <taxon>Agaricomycotina</taxon>
        <taxon>Agaricomycetes</taxon>
        <taxon>Polyporales</taxon>
        <taxon>Steccherinaceae</taxon>
        <taxon>Steccherinum</taxon>
    </lineage>
</organism>
<dbReference type="GO" id="GO:0005506">
    <property type="term" value="F:iron ion binding"/>
    <property type="evidence" value="ECO:0007669"/>
    <property type="project" value="InterPro"/>
</dbReference>
<dbReference type="PANTHER" id="PTHR46206">
    <property type="entry name" value="CYTOCHROME P450"/>
    <property type="match status" value="1"/>
</dbReference>
<evidence type="ECO:0000256" key="12">
    <source>
        <dbReference type="PIRSR" id="PIRSR602403-1"/>
    </source>
</evidence>
<keyword evidence="5" id="KW-0812">Transmembrane</keyword>
<dbReference type="GO" id="GO:0016705">
    <property type="term" value="F:oxidoreductase activity, acting on paired donors, with incorporation or reduction of molecular oxygen"/>
    <property type="evidence" value="ECO:0007669"/>
    <property type="project" value="InterPro"/>
</dbReference>
<name>A0A4R0RA50_9APHY</name>
<feature type="binding site" description="axial binding residue" evidence="12">
    <location>
        <position position="433"/>
    </location>
    <ligand>
        <name>heme</name>
        <dbReference type="ChEBI" id="CHEBI:30413"/>
    </ligand>
    <ligandPart>
        <name>Fe</name>
        <dbReference type="ChEBI" id="CHEBI:18248"/>
    </ligandPart>
</feature>
<dbReference type="Gene3D" id="1.10.630.10">
    <property type="entry name" value="Cytochrome P450"/>
    <property type="match status" value="1"/>
</dbReference>
<dbReference type="STRING" id="92696.A0A4R0RA50"/>
<evidence type="ECO:0000256" key="5">
    <source>
        <dbReference type="ARBA" id="ARBA00022692"/>
    </source>
</evidence>
<dbReference type="InterPro" id="IPR002403">
    <property type="entry name" value="Cyt_P450_E_grp-IV"/>
</dbReference>
<keyword evidence="8 13" id="KW-0560">Oxidoreductase</keyword>
<dbReference type="AlphaFoldDB" id="A0A4R0RA50"/>
<keyword evidence="6 12" id="KW-0479">Metal-binding</keyword>
<keyword evidence="7" id="KW-1133">Transmembrane helix</keyword>
<comment type="cofactor">
    <cofactor evidence="1 12">
        <name>heme</name>
        <dbReference type="ChEBI" id="CHEBI:30413"/>
    </cofactor>
</comment>
<evidence type="ECO:0000256" key="4">
    <source>
        <dbReference type="ARBA" id="ARBA00022617"/>
    </source>
</evidence>
<keyword evidence="15" id="KW-1185">Reference proteome</keyword>
<evidence type="ECO:0000256" key="11">
    <source>
        <dbReference type="ARBA" id="ARBA00023136"/>
    </source>
</evidence>
<dbReference type="OrthoDB" id="1844152at2759"/>
<dbReference type="InterPro" id="IPR017972">
    <property type="entry name" value="Cyt_P450_CS"/>
</dbReference>
<dbReference type="PROSITE" id="PS00086">
    <property type="entry name" value="CYTOCHROME_P450"/>
    <property type="match status" value="1"/>
</dbReference>
<evidence type="ECO:0000256" key="10">
    <source>
        <dbReference type="ARBA" id="ARBA00023033"/>
    </source>
</evidence>
<evidence type="ECO:0000313" key="14">
    <source>
        <dbReference type="EMBL" id="TCD64760.1"/>
    </source>
</evidence>
<protein>
    <recommendedName>
        <fullName evidence="16">Cytochrome P450</fullName>
    </recommendedName>
</protein>
<dbReference type="CDD" id="cd11041">
    <property type="entry name" value="CYP503A1-like"/>
    <property type="match status" value="1"/>
</dbReference>
<evidence type="ECO:0000256" key="2">
    <source>
        <dbReference type="ARBA" id="ARBA00004370"/>
    </source>
</evidence>
<evidence type="ECO:0000313" key="15">
    <source>
        <dbReference type="Proteomes" id="UP000292702"/>
    </source>
</evidence>
<dbReference type="GO" id="GO:0004497">
    <property type="term" value="F:monooxygenase activity"/>
    <property type="evidence" value="ECO:0007669"/>
    <property type="project" value="UniProtKB-KW"/>
</dbReference>
<comment type="subcellular location">
    <subcellularLocation>
        <location evidence="2">Membrane</location>
    </subcellularLocation>
</comment>
<reference evidence="14 15" key="1">
    <citation type="submission" date="2018-11" db="EMBL/GenBank/DDBJ databases">
        <title>Genome assembly of Steccherinum ochraceum LE-BIN_3174, the white-rot fungus of the Steccherinaceae family (The Residual Polyporoid clade, Polyporales, Basidiomycota).</title>
        <authorList>
            <person name="Fedorova T.V."/>
            <person name="Glazunova O.A."/>
            <person name="Landesman E.O."/>
            <person name="Moiseenko K.V."/>
            <person name="Psurtseva N.V."/>
            <person name="Savinova O.S."/>
            <person name="Shakhova N.V."/>
            <person name="Tyazhelova T.V."/>
            <person name="Vasina D.V."/>
        </authorList>
    </citation>
    <scope>NUCLEOTIDE SEQUENCE [LARGE SCALE GENOMIC DNA]</scope>
    <source>
        <strain evidence="14 15">LE-BIN_3174</strain>
    </source>
</reference>
<dbReference type="InterPro" id="IPR036396">
    <property type="entry name" value="Cyt_P450_sf"/>
</dbReference>
<dbReference type="Pfam" id="PF00067">
    <property type="entry name" value="p450"/>
    <property type="match status" value="1"/>
</dbReference>
<sequence length="494" mass="55669">MDHLGATSTVVLYFLGAAALYGVYHYNFDKLRHIPIVGASSIPGLSYIHGLQFSLRAAEILEEGCQKYGNNGGIFRVAQTDQWTVMVSSPQLIDELRRFSDDQMSLRHGLGEMNGTSYAFGTKFTSPESLIDAVQEEMLLAFSDLIPQTADEEWVGVLGLSTVIGLVSRMTNRVFVGKPLCRDPGFMQIATNVPHDMLNTRTVLNLFPVFLKPLIVRLITPFPRRVRECMPFIESELQDRIRVANEEDGDANRYDNFFQILVQELVSRGNTMESIISSLFLLEIGAMHTTSMSFTHALFELAAHPEYAQELRHEAQQVFKDFDGVWSKDVVAKLTKHDSFLKESMRVYDPNATSLFRKAMRNVTFSNGICIPKGTLVIAAARHAHFNENSYASPNVFNPWRFVPTNEGLGTFSHNVTTPSVDYLHFGLGKHSCPGRFFAALQMKMMLAHIVMNYDVQFENGGPGPREKWNVTSLIPDRTAKVYFQKRKTDDVDL</sequence>
<keyword evidence="11" id="KW-0472">Membrane</keyword>
<dbReference type="Proteomes" id="UP000292702">
    <property type="component" value="Unassembled WGS sequence"/>
</dbReference>